<dbReference type="NCBIfam" id="TIGR01593">
    <property type="entry name" value="holin_tox_secr"/>
    <property type="match status" value="1"/>
</dbReference>
<dbReference type="Proteomes" id="UP000440066">
    <property type="component" value="Unassembled WGS sequence"/>
</dbReference>
<proteinExistence type="inferred from homology"/>
<comment type="caution">
    <text evidence="7">The sequence shown here is derived from an EMBL/GenBank/DDBJ whole genome shotgun (WGS) entry which is preliminary data.</text>
</comment>
<dbReference type="AlphaFoldDB" id="A0A844C1R8"/>
<evidence type="ECO:0000256" key="5">
    <source>
        <dbReference type="ARBA" id="ARBA00023600"/>
    </source>
</evidence>
<comment type="subcellular location">
    <subcellularLocation>
        <location evidence="1">Membrane</location>
        <topology evidence="1">Multi-pass membrane protein</topology>
    </subcellularLocation>
</comment>
<dbReference type="RefSeq" id="WP_153832161.1">
    <property type="nucleotide sequence ID" value="NZ_WJQT01000006.1"/>
</dbReference>
<evidence type="ECO:0000256" key="2">
    <source>
        <dbReference type="ARBA" id="ARBA00022692"/>
    </source>
</evidence>
<evidence type="ECO:0000256" key="6">
    <source>
        <dbReference type="SAM" id="Phobius"/>
    </source>
</evidence>
<evidence type="ECO:0000256" key="4">
    <source>
        <dbReference type="ARBA" id="ARBA00023136"/>
    </source>
</evidence>
<feature type="transmembrane region" description="Helical" evidence="6">
    <location>
        <begin position="29"/>
        <end position="50"/>
    </location>
</feature>
<name>A0A844C1R8_9LACT</name>
<feature type="transmembrane region" description="Helical" evidence="6">
    <location>
        <begin position="62"/>
        <end position="79"/>
    </location>
</feature>
<dbReference type="Pfam" id="PF05105">
    <property type="entry name" value="Phage_holin_4_1"/>
    <property type="match status" value="1"/>
</dbReference>
<evidence type="ECO:0000313" key="7">
    <source>
        <dbReference type="EMBL" id="MRJ47072.1"/>
    </source>
</evidence>
<protein>
    <submittedName>
        <fullName evidence="7">Holin</fullName>
    </submittedName>
</protein>
<dbReference type="EMBL" id="WJQT01000006">
    <property type="protein sequence ID" value="MRJ47072.1"/>
    <property type="molecule type" value="Genomic_DNA"/>
</dbReference>
<evidence type="ECO:0000256" key="1">
    <source>
        <dbReference type="ARBA" id="ARBA00004141"/>
    </source>
</evidence>
<keyword evidence="4 6" id="KW-0472">Membrane</keyword>
<feature type="transmembrane region" description="Helical" evidence="6">
    <location>
        <begin position="7"/>
        <end position="23"/>
    </location>
</feature>
<gene>
    <name evidence="7" type="ORF">GF867_05805</name>
</gene>
<accession>A0A844C1R8</accession>
<keyword evidence="3 6" id="KW-1133">Transmembrane helix</keyword>
<evidence type="ECO:0000256" key="3">
    <source>
        <dbReference type="ARBA" id="ARBA00022989"/>
    </source>
</evidence>
<sequence>MRECIKFFEVIAMALGAVLGWYLGSPDGFFYALVAFVVADYVTGVLRAVVERKLSSTIGFRGIARKIMIFILVGVAHLIDTFVVPDANDVIRTAVIFFYIANEGLSIIENSAALGLPIPTELAITLKQLHREEINEQDEEEN</sequence>
<organism evidence="7 8">
    <name type="scientific">Fundicoccus ignavus</name>
    <dbReference type="NCBI Taxonomy" id="2664442"/>
    <lineage>
        <taxon>Bacteria</taxon>
        <taxon>Bacillati</taxon>
        <taxon>Bacillota</taxon>
        <taxon>Bacilli</taxon>
        <taxon>Lactobacillales</taxon>
        <taxon>Aerococcaceae</taxon>
        <taxon>Fundicoccus</taxon>
    </lineage>
</organism>
<dbReference type="GO" id="GO:0016020">
    <property type="term" value="C:membrane"/>
    <property type="evidence" value="ECO:0007669"/>
    <property type="project" value="UniProtKB-SubCell"/>
</dbReference>
<dbReference type="InterPro" id="IPR006480">
    <property type="entry name" value="Phage_holin_4_1"/>
</dbReference>
<comment type="similarity">
    <text evidence="5">Belongs to the bacteriophage holin family. Cp-1 holin subfamily.</text>
</comment>
<reference evidence="7 8" key="1">
    <citation type="submission" date="2019-11" db="EMBL/GenBank/DDBJ databases">
        <title>Characterisation of Fundicoccus ignavus gen. nov. sp. nov., a novel genus of the family Aerococcaceae from bulk tank milk.</title>
        <authorList>
            <person name="Siebert A."/>
            <person name="Huptas C."/>
            <person name="Wenning M."/>
            <person name="Scherer S."/>
            <person name="Doll E.V."/>
        </authorList>
    </citation>
    <scope>NUCLEOTIDE SEQUENCE [LARGE SCALE GENOMIC DNA]</scope>
    <source>
        <strain evidence="7 8">DSM 109652</strain>
    </source>
</reference>
<keyword evidence="2 6" id="KW-0812">Transmembrane</keyword>
<evidence type="ECO:0000313" key="8">
    <source>
        <dbReference type="Proteomes" id="UP000440066"/>
    </source>
</evidence>